<feature type="compositionally biased region" description="Polar residues" evidence="1">
    <location>
        <begin position="127"/>
        <end position="140"/>
    </location>
</feature>
<name>A0ABR1DCZ1_NECAM</name>
<dbReference type="EMBL" id="JAVFWL010000004">
    <property type="protein sequence ID" value="KAK6748369.1"/>
    <property type="molecule type" value="Genomic_DNA"/>
</dbReference>
<feature type="compositionally biased region" description="Basic residues" evidence="1">
    <location>
        <begin position="221"/>
        <end position="230"/>
    </location>
</feature>
<feature type="compositionally biased region" description="Basic and acidic residues" evidence="1">
    <location>
        <begin position="117"/>
        <end position="126"/>
    </location>
</feature>
<feature type="compositionally biased region" description="Basic and acidic residues" evidence="1">
    <location>
        <begin position="1"/>
        <end position="17"/>
    </location>
</feature>
<evidence type="ECO:0000313" key="3">
    <source>
        <dbReference type="Proteomes" id="UP001303046"/>
    </source>
</evidence>
<evidence type="ECO:0000313" key="2">
    <source>
        <dbReference type="EMBL" id="KAK6748369.1"/>
    </source>
</evidence>
<evidence type="ECO:0000256" key="1">
    <source>
        <dbReference type="SAM" id="MobiDB-lite"/>
    </source>
</evidence>
<gene>
    <name evidence="2" type="primary">Necator_chrIV.g14454</name>
    <name evidence="2" type="ORF">RB195_001160</name>
</gene>
<feature type="region of interest" description="Disordered" evidence="1">
    <location>
        <begin position="1"/>
        <end position="248"/>
    </location>
</feature>
<organism evidence="2 3">
    <name type="scientific">Necator americanus</name>
    <name type="common">Human hookworm</name>
    <dbReference type="NCBI Taxonomy" id="51031"/>
    <lineage>
        <taxon>Eukaryota</taxon>
        <taxon>Metazoa</taxon>
        <taxon>Ecdysozoa</taxon>
        <taxon>Nematoda</taxon>
        <taxon>Chromadorea</taxon>
        <taxon>Rhabditida</taxon>
        <taxon>Rhabditina</taxon>
        <taxon>Rhabditomorpha</taxon>
        <taxon>Strongyloidea</taxon>
        <taxon>Ancylostomatidae</taxon>
        <taxon>Bunostominae</taxon>
        <taxon>Necator</taxon>
    </lineage>
</organism>
<reference evidence="2 3" key="1">
    <citation type="submission" date="2023-08" db="EMBL/GenBank/DDBJ databases">
        <title>A Necator americanus chromosomal reference genome.</title>
        <authorList>
            <person name="Ilik V."/>
            <person name="Petrzelkova K.J."/>
            <person name="Pardy F."/>
            <person name="Fuh T."/>
            <person name="Niatou-Singa F.S."/>
            <person name="Gouil Q."/>
            <person name="Baker L."/>
            <person name="Ritchie M.E."/>
            <person name="Jex A.R."/>
            <person name="Gazzola D."/>
            <person name="Li H."/>
            <person name="Toshio Fujiwara R."/>
            <person name="Zhan B."/>
            <person name="Aroian R.V."/>
            <person name="Pafco B."/>
            <person name="Schwarz E.M."/>
        </authorList>
    </citation>
    <scope>NUCLEOTIDE SEQUENCE [LARGE SCALE GENOMIC DNA]</scope>
    <source>
        <strain evidence="2 3">Aroian</strain>
        <tissue evidence="2">Whole animal</tissue>
    </source>
</reference>
<dbReference type="Proteomes" id="UP001303046">
    <property type="component" value="Unassembled WGS sequence"/>
</dbReference>
<keyword evidence="3" id="KW-1185">Reference proteome</keyword>
<accession>A0ABR1DCZ1</accession>
<proteinExistence type="predicted"/>
<sequence length="382" mass="43992">MNESPEARKKPTLESKEGKRHKRKAKDESKHSESGFSLTCCRKKQQMKRVDARKGRGKGKEKKHKKSRSRKSKSKSKKKRRRSKKSRKSRKRRSKKRSRKSRKAKSRTSTSARKARMIRDNREHLIKSQSLTTPTKSGESTEGAVKDSPFVSYDAPITPYSPMKKDKKTKMSEDGAILKAAPPVLESNVHFQPHRSSDDRAYRKKDEEAPSTAIDIDSSIRKRRTKKPRKAQYGARGPAKKGEERRKEEYKYLGPPVQEPASEPGIQRASELIPLEEDIDPNYPAQRIVISNFVRNGCHVKRWLYEDSYPIDGPRPSIYDLTGSRSRKQYSTCCCGRRYVCDGCCGRDLMAKQRALLKDSEENDRIRGELQRLDVILRNLDD</sequence>
<feature type="compositionally biased region" description="Basic residues" evidence="1">
    <location>
        <begin position="55"/>
        <end position="106"/>
    </location>
</feature>
<protein>
    <submittedName>
        <fullName evidence="2">Uncharacterized protein</fullName>
    </submittedName>
</protein>
<feature type="compositionally biased region" description="Basic and acidic residues" evidence="1">
    <location>
        <begin position="195"/>
        <end position="208"/>
    </location>
</feature>
<comment type="caution">
    <text evidence="2">The sequence shown here is derived from an EMBL/GenBank/DDBJ whole genome shotgun (WGS) entry which is preliminary data.</text>
</comment>